<keyword evidence="5 10" id="KW-0812">Transmembrane</keyword>
<evidence type="ECO:0000256" key="5">
    <source>
        <dbReference type="ARBA" id="ARBA00022692"/>
    </source>
</evidence>
<dbReference type="PANTHER" id="PTHR31030">
    <property type="entry name" value="PLASMA MEMBRANE FUSION PROTEIN PRM1"/>
    <property type="match status" value="1"/>
</dbReference>
<dbReference type="AlphaFoldDB" id="A0A0C3AR36"/>
<dbReference type="PANTHER" id="PTHR31030:SF1">
    <property type="entry name" value="PLASMA MEMBRANE FUSION PROTEIN PRM1"/>
    <property type="match status" value="1"/>
</dbReference>
<evidence type="ECO:0000313" key="12">
    <source>
        <dbReference type="EMBL" id="KIM27005.1"/>
    </source>
</evidence>
<feature type="region of interest" description="Disordered" evidence="11">
    <location>
        <begin position="634"/>
        <end position="654"/>
    </location>
</feature>
<dbReference type="OrthoDB" id="10248838at2759"/>
<keyword evidence="7 10" id="KW-1133">Transmembrane helix</keyword>
<dbReference type="HOGENOM" id="CLU_010191_2_0_1"/>
<sequence>MSSPPPAYDHLGPYLRLSHRLSLAPFAYPIIAVAFVALRFYLSLQSAKGLIEDAKELVIASCLGAQRAASSVVSFPRWMALQTNEQIINVARDTLDASRSGLNLCLTALNKIIVFVIDVYQSFYLCLFQFLIRGGLAGIIALTKTVEDGLNSLGARITSAVGSAQSGINSAITTANGLFGRIPGFSSVSIPTMSVDVNSLDITVPDTLSSTLTNLNNSLPTLNQLRADLANLISTPFTNLQAQINSTFQDLETSTFNADVLPVPAIRTVEFCNDIDLSVIDSVGNKMITIIQSIAIALVVLMFLMMIVNLLLEWYRWNALQAAVGSIQDSWKDPSAPEGQEATPVVQLTRDNILVLHSQLDHGYRTKFLAALRRKLHLHPRTTNSMAWFIAYVTYPPALMCLLIGVLGLVVVAIQYALISPLEQEFDDLGNLIIGNYTDKVVEAINGAVQVDSAAYATEVNSWMDTTTQTINEDVFGFATVASDAINGTVIRFYHDLETGIRDGLSGTVFADSIVELLRCVIGNKILLLETGLAWLKANMHISLPRVDPAFLQVKSASVLEMAGPIGSAAATQSTDGSEEAGVLGRIVRAYKTILKGEMILFGVFLGLWCLVALSACVILIWHRLTDGRRQRQAAAGKGSATPPEMVEKRSQEA</sequence>
<reference evidence="12 13" key="1">
    <citation type="submission" date="2014-04" db="EMBL/GenBank/DDBJ databases">
        <authorList>
            <consortium name="DOE Joint Genome Institute"/>
            <person name="Kuo A."/>
            <person name="Zuccaro A."/>
            <person name="Kohler A."/>
            <person name="Nagy L.G."/>
            <person name="Floudas D."/>
            <person name="Copeland A."/>
            <person name="Barry K.W."/>
            <person name="Cichocki N."/>
            <person name="Veneault-Fourrey C."/>
            <person name="LaButti K."/>
            <person name="Lindquist E.A."/>
            <person name="Lipzen A."/>
            <person name="Lundell T."/>
            <person name="Morin E."/>
            <person name="Murat C."/>
            <person name="Sun H."/>
            <person name="Tunlid A."/>
            <person name="Henrissat B."/>
            <person name="Grigoriev I.V."/>
            <person name="Hibbett D.S."/>
            <person name="Martin F."/>
            <person name="Nordberg H.P."/>
            <person name="Cantor M.N."/>
            <person name="Hua S.X."/>
        </authorList>
    </citation>
    <scope>NUCLEOTIDE SEQUENCE [LARGE SCALE GENOMIC DNA]</scope>
    <source>
        <strain evidence="12 13">MAFF 305830</strain>
    </source>
</reference>
<keyword evidence="6 10" id="KW-0184">Conjugation</keyword>
<comment type="subcellular location">
    <subcellularLocation>
        <location evidence="2 10">Cell membrane</location>
        <topology evidence="2 10">Multi-pass membrane protein</topology>
    </subcellularLocation>
</comment>
<evidence type="ECO:0000256" key="8">
    <source>
        <dbReference type="ARBA" id="ARBA00023136"/>
    </source>
</evidence>
<dbReference type="Proteomes" id="UP000054097">
    <property type="component" value="Unassembled WGS sequence"/>
</dbReference>
<dbReference type="EMBL" id="KN824302">
    <property type="protein sequence ID" value="KIM27005.1"/>
    <property type="molecule type" value="Genomic_DNA"/>
</dbReference>
<evidence type="ECO:0000256" key="1">
    <source>
        <dbReference type="ARBA" id="ARBA00002512"/>
    </source>
</evidence>
<name>A0A0C3AR36_SERVB</name>
<proteinExistence type="inferred from homology"/>
<gene>
    <name evidence="12" type="ORF">M408DRAFT_176396</name>
</gene>
<comment type="similarity">
    <text evidence="3 10">Belongs to the PRM1 family.</text>
</comment>
<dbReference type="GO" id="GO:0032220">
    <property type="term" value="P:plasma membrane fusion involved in cytogamy"/>
    <property type="evidence" value="ECO:0007669"/>
    <property type="project" value="TreeGrafter"/>
</dbReference>
<evidence type="ECO:0000256" key="9">
    <source>
        <dbReference type="ARBA" id="ARBA00023180"/>
    </source>
</evidence>
<dbReference type="InterPro" id="IPR026777">
    <property type="entry name" value="PRM1"/>
</dbReference>
<keyword evidence="8 10" id="KW-0472">Membrane</keyword>
<organism evidence="12 13">
    <name type="scientific">Serendipita vermifera MAFF 305830</name>
    <dbReference type="NCBI Taxonomy" id="933852"/>
    <lineage>
        <taxon>Eukaryota</taxon>
        <taxon>Fungi</taxon>
        <taxon>Dikarya</taxon>
        <taxon>Basidiomycota</taxon>
        <taxon>Agaricomycotina</taxon>
        <taxon>Agaricomycetes</taxon>
        <taxon>Sebacinales</taxon>
        <taxon>Serendipitaceae</taxon>
        <taxon>Serendipita</taxon>
    </lineage>
</organism>
<feature type="transmembrane region" description="Helical" evidence="10">
    <location>
        <begin position="386"/>
        <end position="414"/>
    </location>
</feature>
<dbReference type="GO" id="GO:0043332">
    <property type="term" value="C:mating projection tip"/>
    <property type="evidence" value="ECO:0007669"/>
    <property type="project" value="UniProtKB-UniRule"/>
</dbReference>
<keyword evidence="9" id="KW-0325">Glycoprotein</keyword>
<evidence type="ECO:0000256" key="4">
    <source>
        <dbReference type="ARBA" id="ARBA00022475"/>
    </source>
</evidence>
<evidence type="ECO:0000256" key="10">
    <source>
        <dbReference type="RuleBase" id="RU366035"/>
    </source>
</evidence>
<protein>
    <recommendedName>
        <fullName evidence="10">Plasma membrane fusion protein PRM1</fullName>
    </recommendedName>
</protein>
<evidence type="ECO:0000256" key="2">
    <source>
        <dbReference type="ARBA" id="ARBA00004651"/>
    </source>
</evidence>
<dbReference type="STRING" id="933852.A0A0C3AR36"/>
<keyword evidence="13" id="KW-1185">Reference proteome</keyword>
<comment type="function">
    <text evidence="1 10">Involved in cell fusion during mating by stabilizing the plasma membrane fusion event.</text>
</comment>
<evidence type="ECO:0000256" key="7">
    <source>
        <dbReference type="ARBA" id="ARBA00022989"/>
    </source>
</evidence>
<feature type="transmembrane region" description="Helical" evidence="10">
    <location>
        <begin position="599"/>
        <end position="622"/>
    </location>
</feature>
<dbReference type="GO" id="GO:0005886">
    <property type="term" value="C:plasma membrane"/>
    <property type="evidence" value="ECO:0007669"/>
    <property type="project" value="UniProtKB-SubCell"/>
</dbReference>
<evidence type="ECO:0000256" key="11">
    <source>
        <dbReference type="SAM" id="MobiDB-lite"/>
    </source>
</evidence>
<evidence type="ECO:0000256" key="6">
    <source>
        <dbReference type="ARBA" id="ARBA00022971"/>
    </source>
</evidence>
<accession>A0A0C3AR36</accession>
<keyword evidence="4 10" id="KW-1003">Cell membrane</keyword>
<evidence type="ECO:0000256" key="3">
    <source>
        <dbReference type="ARBA" id="ARBA00010780"/>
    </source>
</evidence>
<comment type="caution">
    <text evidence="10">Lacks conserved residue(s) required for the propagation of feature annotation.</text>
</comment>
<reference evidence="13" key="2">
    <citation type="submission" date="2015-01" db="EMBL/GenBank/DDBJ databases">
        <title>Evolutionary Origins and Diversification of the Mycorrhizal Mutualists.</title>
        <authorList>
            <consortium name="DOE Joint Genome Institute"/>
            <consortium name="Mycorrhizal Genomics Consortium"/>
            <person name="Kohler A."/>
            <person name="Kuo A."/>
            <person name="Nagy L.G."/>
            <person name="Floudas D."/>
            <person name="Copeland A."/>
            <person name="Barry K.W."/>
            <person name="Cichocki N."/>
            <person name="Veneault-Fourrey C."/>
            <person name="LaButti K."/>
            <person name="Lindquist E.A."/>
            <person name="Lipzen A."/>
            <person name="Lundell T."/>
            <person name="Morin E."/>
            <person name="Murat C."/>
            <person name="Riley R."/>
            <person name="Ohm R."/>
            <person name="Sun H."/>
            <person name="Tunlid A."/>
            <person name="Henrissat B."/>
            <person name="Grigoriev I.V."/>
            <person name="Hibbett D.S."/>
            <person name="Martin F."/>
        </authorList>
    </citation>
    <scope>NUCLEOTIDE SEQUENCE [LARGE SCALE GENOMIC DNA]</scope>
    <source>
        <strain evidence="13">MAFF 305830</strain>
    </source>
</reference>
<evidence type="ECO:0000313" key="13">
    <source>
        <dbReference type="Proteomes" id="UP000054097"/>
    </source>
</evidence>
<feature type="transmembrane region" description="Helical" evidence="10">
    <location>
        <begin position="20"/>
        <end position="42"/>
    </location>
</feature>
<feature type="transmembrane region" description="Helical" evidence="10">
    <location>
        <begin position="294"/>
        <end position="312"/>
    </location>
</feature>